<name>A0ABQ1YX07_9BACT</name>
<dbReference type="InterPro" id="IPR036761">
    <property type="entry name" value="TTHA0802/YceI-like_sf"/>
</dbReference>
<dbReference type="EMBL" id="BMIA01000002">
    <property type="protein sequence ID" value="GGH40204.1"/>
    <property type="molecule type" value="Genomic_DNA"/>
</dbReference>
<dbReference type="InterPro" id="IPR007372">
    <property type="entry name" value="Lipid/polyisoprenoid-bd_YceI"/>
</dbReference>
<sequence>MQIDVYTLNVNTHKNNIDMTTTKWVIDPTHSEIQFKVKHLVISTVTGAFNTFEGGVETTSEDFDGATVHFSADVDSIDTKQEQRDQHLKSADFFDAENHPKLSFTGKLAKKGGDNYNLTGSLTVKGVTKTVDFAAEFGGNMTDFYGNNKSGFEISGKINRKEFGLEWSAVTEAGGVVVGDEVKLIANVQVVRQ</sequence>
<organism evidence="2 3">
    <name type="scientific">Dyadobacter endophyticus</name>
    <dbReference type="NCBI Taxonomy" id="1749036"/>
    <lineage>
        <taxon>Bacteria</taxon>
        <taxon>Pseudomonadati</taxon>
        <taxon>Bacteroidota</taxon>
        <taxon>Cytophagia</taxon>
        <taxon>Cytophagales</taxon>
        <taxon>Spirosomataceae</taxon>
        <taxon>Dyadobacter</taxon>
    </lineage>
</organism>
<proteinExistence type="predicted"/>
<dbReference type="PANTHER" id="PTHR34406">
    <property type="entry name" value="PROTEIN YCEI"/>
    <property type="match status" value="1"/>
</dbReference>
<dbReference type="SMART" id="SM00867">
    <property type="entry name" value="YceI"/>
    <property type="match status" value="1"/>
</dbReference>
<evidence type="ECO:0000259" key="1">
    <source>
        <dbReference type="SMART" id="SM00867"/>
    </source>
</evidence>
<feature type="domain" description="Lipid/polyisoprenoid-binding YceI-like" evidence="1">
    <location>
        <begin position="23"/>
        <end position="191"/>
    </location>
</feature>
<evidence type="ECO:0000313" key="2">
    <source>
        <dbReference type="EMBL" id="GGH40204.1"/>
    </source>
</evidence>
<dbReference type="Pfam" id="PF04264">
    <property type="entry name" value="YceI"/>
    <property type="match status" value="1"/>
</dbReference>
<dbReference type="Gene3D" id="2.40.128.110">
    <property type="entry name" value="Lipid/polyisoprenoid-binding, YceI-like"/>
    <property type="match status" value="1"/>
</dbReference>
<dbReference type="Proteomes" id="UP000600214">
    <property type="component" value="Unassembled WGS sequence"/>
</dbReference>
<dbReference type="PANTHER" id="PTHR34406:SF1">
    <property type="entry name" value="PROTEIN YCEI"/>
    <property type="match status" value="1"/>
</dbReference>
<evidence type="ECO:0000313" key="3">
    <source>
        <dbReference type="Proteomes" id="UP000600214"/>
    </source>
</evidence>
<comment type="caution">
    <text evidence="2">The sequence shown here is derived from an EMBL/GenBank/DDBJ whole genome shotgun (WGS) entry which is preliminary data.</text>
</comment>
<gene>
    <name evidence="2" type="ORF">GCM10007423_35080</name>
</gene>
<keyword evidence="3" id="KW-1185">Reference proteome</keyword>
<reference evidence="3" key="1">
    <citation type="journal article" date="2019" name="Int. J. Syst. Evol. Microbiol.">
        <title>The Global Catalogue of Microorganisms (GCM) 10K type strain sequencing project: providing services to taxonomists for standard genome sequencing and annotation.</title>
        <authorList>
            <consortium name="The Broad Institute Genomics Platform"/>
            <consortium name="The Broad Institute Genome Sequencing Center for Infectious Disease"/>
            <person name="Wu L."/>
            <person name="Ma J."/>
        </authorList>
    </citation>
    <scope>NUCLEOTIDE SEQUENCE [LARGE SCALE GENOMIC DNA]</scope>
    <source>
        <strain evidence="3">CGMCC 1.15288</strain>
    </source>
</reference>
<dbReference type="SUPFAM" id="SSF101874">
    <property type="entry name" value="YceI-like"/>
    <property type="match status" value="1"/>
</dbReference>
<protein>
    <submittedName>
        <fullName evidence="2">Polyisoprenoid-binding protein</fullName>
    </submittedName>
</protein>
<accession>A0ABQ1YX07</accession>